<sequence length="157" mass="17755">MNTNTTGRNNVFNVTRFTKLLLDIAFVCAIITWLALPALIHFYGNYSSFFARYFLVMWLLFASAGAFTISIIAELRKMFATVLADDCFVYSNVTSLRRMGLYAFLISGITCIRLFLYLSPAAIIVIITFFVAGMFSRVLAQVFEKAVSYKTENDLTI</sequence>
<dbReference type="eggNOG" id="ENOG5032R0P">
    <property type="taxonomic scope" value="Bacteria"/>
</dbReference>
<dbReference type="AlphaFoldDB" id="B7AVP7"/>
<organism evidence="2 3">
    <name type="scientific">[Bacteroides] pectinophilus ATCC 43243</name>
    <dbReference type="NCBI Taxonomy" id="483218"/>
    <lineage>
        <taxon>Bacteria</taxon>
        <taxon>Bacillati</taxon>
        <taxon>Bacillota</taxon>
        <taxon>Clostridia</taxon>
        <taxon>Eubacteriales</taxon>
    </lineage>
</organism>
<accession>B7AVP7</accession>
<feature type="transmembrane region" description="Helical" evidence="1">
    <location>
        <begin position="122"/>
        <end position="140"/>
    </location>
</feature>
<evidence type="ECO:0000313" key="2">
    <source>
        <dbReference type="EMBL" id="EEC56288.1"/>
    </source>
</evidence>
<dbReference type="HOGENOM" id="CLU_137810_1_0_9"/>
<reference evidence="2 3" key="1">
    <citation type="submission" date="2008-11" db="EMBL/GenBank/DDBJ databases">
        <title>Draft genome sequence of Bacteroides pectinophilus (ATCC 43243).</title>
        <authorList>
            <person name="Sudarsanam P."/>
            <person name="Ley R."/>
            <person name="Guruge J."/>
            <person name="Turnbaugh P.J."/>
            <person name="Mahowald M."/>
            <person name="Liep D."/>
            <person name="Gordon J."/>
        </authorList>
    </citation>
    <scope>NUCLEOTIDE SEQUENCE [LARGE SCALE GENOMIC DNA]</scope>
    <source>
        <strain evidence="2 3">ATCC 43243</strain>
    </source>
</reference>
<feature type="transmembrane region" description="Helical" evidence="1">
    <location>
        <begin position="99"/>
        <end position="116"/>
    </location>
</feature>
<keyword evidence="1" id="KW-1133">Transmembrane helix</keyword>
<evidence type="ECO:0000256" key="1">
    <source>
        <dbReference type="SAM" id="Phobius"/>
    </source>
</evidence>
<name>B7AVP7_9FIRM</name>
<evidence type="ECO:0008006" key="4">
    <source>
        <dbReference type="Google" id="ProtNLM"/>
    </source>
</evidence>
<dbReference type="Pfam" id="PF11188">
    <property type="entry name" value="DUF2975"/>
    <property type="match status" value="1"/>
</dbReference>
<proteinExistence type="predicted"/>
<dbReference type="STRING" id="483218.BACPEC_02795"/>
<keyword evidence="1" id="KW-0812">Transmembrane</keyword>
<dbReference type="EMBL" id="ABVQ01000037">
    <property type="protein sequence ID" value="EEC56288.1"/>
    <property type="molecule type" value="Genomic_DNA"/>
</dbReference>
<feature type="transmembrane region" description="Helical" evidence="1">
    <location>
        <begin position="20"/>
        <end position="44"/>
    </location>
</feature>
<feature type="transmembrane region" description="Helical" evidence="1">
    <location>
        <begin position="50"/>
        <end position="73"/>
    </location>
</feature>
<protein>
    <recommendedName>
        <fullName evidence="4">DUF2975 domain-containing protein</fullName>
    </recommendedName>
</protein>
<reference evidence="2 3" key="2">
    <citation type="submission" date="2008-11" db="EMBL/GenBank/DDBJ databases">
        <authorList>
            <person name="Fulton L."/>
            <person name="Clifton S."/>
            <person name="Fulton B."/>
            <person name="Xu J."/>
            <person name="Minx P."/>
            <person name="Pepin K.H."/>
            <person name="Johnson M."/>
            <person name="Bhonagiri V."/>
            <person name="Nash W.E."/>
            <person name="Mardis E.R."/>
            <person name="Wilson R.K."/>
        </authorList>
    </citation>
    <scope>NUCLEOTIDE SEQUENCE [LARGE SCALE GENOMIC DNA]</scope>
    <source>
        <strain evidence="2 3">ATCC 43243</strain>
    </source>
</reference>
<keyword evidence="1" id="KW-0472">Membrane</keyword>
<comment type="caution">
    <text evidence="2">The sequence shown here is derived from an EMBL/GenBank/DDBJ whole genome shotgun (WGS) entry which is preliminary data.</text>
</comment>
<dbReference type="InterPro" id="IPR021354">
    <property type="entry name" value="DUF2975"/>
</dbReference>
<dbReference type="Proteomes" id="UP000003136">
    <property type="component" value="Unassembled WGS sequence"/>
</dbReference>
<keyword evidence="3" id="KW-1185">Reference proteome</keyword>
<evidence type="ECO:0000313" key="3">
    <source>
        <dbReference type="Proteomes" id="UP000003136"/>
    </source>
</evidence>
<gene>
    <name evidence="2" type="ORF">BACPEC_02795</name>
</gene>